<protein>
    <submittedName>
        <fullName evidence="1">Uncharacterized protein</fullName>
    </submittedName>
</protein>
<organism evidence="1 2">
    <name type="scientific">Bifidobacterium breve</name>
    <dbReference type="NCBI Taxonomy" id="1685"/>
    <lineage>
        <taxon>Bacteria</taxon>
        <taxon>Bacillati</taxon>
        <taxon>Actinomycetota</taxon>
        <taxon>Actinomycetes</taxon>
        <taxon>Bifidobacteriales</taxon>
        <taxon>Bifidobacteriaceae</taxon>
        <taxon>Bifidobacterium</taxon>
    </lineage>
</organism>
<comment type="caution">
    <text evidence="1">The sequence shown here is derived from an EMBL/GenBank/DDBJ whole genome shotgun (WGS) entry which is preliminary data.</text>
</comment>
<sequence>MSSVYEPDGVHGDCHVWQGDESRPVVARRDVPFQSDGRADVVDELHGKYVPIVTDCARFVDSSAHW</sequence>
<dbReference type="EMBL" id="JAJBPF010000008">
    <property type="protein sequence ID" value="MCB5644591.1"/>
    <property type="molecule type" value="Genomic_DNA"/>
</dbReference>
<gene>
    <name evidence="1" type="ORF">LIP63_04175</name>
</gene>
<dbReference type="RefSeq" id="WP_226790658.1">
    <property type="nucleotide sequence ID" value="NZ_JAHOCE010000029.1"/>
</dbReference>
<name>A0AAW4TYG7_BIFBR</name>
<evidence type="ECO:0000313" key="1">
    <source>
        <dbReference type="EMBL" id="MCB5644591.1"/>
    </source>
</evidence>
<dbReference type="AlphaFoldDB" id="A0AAW4TYG7"/>
<proteinExistence type="predicted"/>
<evidence type="ECO:0000313" key="2">
    <source>
        <dbReference type="Proteomes" id="UP001198148"/>
    </source>
</evidence>
<reference evidence="1" key="1">
    <citation type="submission" date="2021-10" db="EMBL/GenBank/DDBJ databases">
        <title>Collection of gut derived symbiotic bacterial strains cultured from healthy donors.</title>
        <authorList>
            <person name="Lin H."/>
            <person name="Littmann E."/>
            <person name="Claire K."/>
            <person name="Pamer E."/>
        </authorList>
    </citation>
    <scope>NUCLEOTIDE SEQUENCE</scope>
    <source>
        <strain evidence="1">MSK.23.105</strain>
    </source>
</reference>
<accession>A0AAW4TYG7</accession>
<dbReference type="Proteomes" id="UP001198148">
    <property type="component" value="Unassembled WGS sequence"/>
</dbReference>